<organism evidence="10 11">
    <name type="scientific">Parathalassolituus penaei</name>
    <dbReference type="NCBI Taxonomy" id="2997323"/>
    <lineage>
        <taxon>Bacteria</taxon>
        <taxon>Pseudomonadati</taxon>
        <taxon>Pseudomonadota</taxon>
        <taxon>Gammaproteobacteria</taxon>
        <taxon>Oceanospirillales</taxon>
        <taxon>Oceanospirillaceae</taxon>
        <taxon>Parathalassolituus</taxon>
    </lineage>
</organism>
<evidence type="ECO:0000256" key="5">
    <source>
        <dbReference type="ARBA" id="ARBA00022741"/>
    </source>
</evidence>
<dbReference type="SMART" id="SM00977">
    <property type="entry name" value="TilS_C"/>
    <property type="match status" value="1"/>
</dbReference>
<evidence type="ECO:0000256" key="8">
    <source>
        <dbReference type="HAMAP-Rule" id="MF_01161"/>
    </source>
</evidence>
<dbReference type="GO" id="GO:0006400">
    <property type="term" value="P:tRNA modification"/>
    <property type="evidence" value="ECO:0007669"/>
    <property type="project" value="UniProtKB-UniRule"/>
</dbReference>
<dbReference type="SUPFAM" id="SSF52402">
    <property type="entry name" value="Adenine nucleotide alpha hydrolases-like"/>
    <property type="match status" value="1"/>
</dbReference>
<dbReference type="InterPro" id="IPR012795">
    <property type="entry name" value="tRNA_Ile_lys_synt_N"/>
</dbReference>
<comment type="similarity">
    <text evidence="8">Belongs to the tRNA(Ile)-lysidine synthase family.</text>
</comment>
<dbReference type="Gene3D" id="3.40.50.620">
    <property type="entry name" value="HUPs"/>
    <property type="match status" value="1"/>
</dbReference>
<dbReference type="Proteomes" id="UP001150830">
    <property type="component" value="Unassembled WGS sequence"/>
</dbReference>
<dbReference type="EMBL" id="JAPNOA010000029">
    <property type="protein sequence ID" value="MCY0966072.1"/>
    <property type="molecule type" value="Genomic_DNA"/>
</dbReference>
<dbReference type="PANTHER" id="PTHR43033">
    <property type="entry name" value="TRNA(ILE)-LYSIDINE SYNTHASE-RELATED"/>
    <property type="match status" value="1"/>
</dbReference>
<comment type="domain">
    <text evidence="8">The N-terminal region contains the highly conserved SGGXDS motif, predicted to be a P-loop motif involved in ATP binding.</text>
</comment>
<dbReference type="Pfam" id="PF11734">
    <property type="entry name" value="TilS_C"/>
    <property type="match status" value="1"/>
</dbReference>
<dbReference type="HAMAP" id="MF_01161">
    <property type="entry name" value="tRNA_Ile_lys_synt"/>
    <property type="match status" value="1"/>
</dbReference>
<dbReference type="RefSeq" id="WP_283174274.1">
    <property type="nucleotide sequence ID" value="NZ_JAPNOA010000029.1"/>
</dbReference>
<evidence type="ECO:0000256" key="1">
    <source>
        <dbReference type="ARBA" id="ARBA00004496"/>
    </source>
</evidence>
<keyword evidence="4 8" id="KW-0819">tRNA processing</keyword>
<name>A0A9X3EEG2_9GAMM</name>
<keyword evidence="6 8" id="KW-0067">ATP-binding</keyword>
<evidence type="ECO:0000259" key="9">
    <source>
        <dbReference type="SMART" id="SM00977"/>
    </source>
</evidence>
<dbReference type="GO" id="GO:0005524">
    <property type="term" value="F:ATP binding"/>
    <property type="evidence" value="ECO:0007669"/>
    <property type="project" value="UniProtKB-UniRule"/>
</dbReference>
<dbReference type="GO" id="GO:0005737">
    <property type="term" value="C:cytoplasm"/>
    <property type="evidence" value="ECO:0007669"/>
    <property type="project" value="UniProtKB-SubCell"/>
</dbReference>
<dbReference type="EC" id="6.3.4.19" evidence="8"/>
<dbReference type="CDD" id="cd01992">
    <property type="entry name" value="TilS_N"/>
    <property type="match status" value="1"/>
</dbReference>
<accession>A0A9X3EEG2</accession>
<evidence type="ECO:0000256" key="2">
    <source>
        <dbReference type="ARBA" id="ARBA00022490"/>
    </source>
</evidence>
<keyword evidence="2 8" id="KW-0963">Cytoplasm</keyword>
<dbReference type="InterPro" id="IPR014729">
    <property type="entry name" value="Rossmann-like_a/b/a_fold"/>
</dbReference>
<dbReference type="Pfam" id="PF09179">
    <property type="entry name" value="TilS"/>
    <property type="match status" value="1"/>
</dbReference>
<dbReference type="InterPro" id="IPR015262">
    <property type="entry name" value="tRNA_Ile_lys_synt_subst-bd"/>
</dbReference>
<keyword evidence="11" id="KW-1185">Reference proteome</keyword>
<protein>
    <recommendedName>
        <fullName evidence="8">tRNA(Ile)-lysidine synthase</fullName>
        <ecNumber evidence="8">6.3.4.19</ecNumber>
    </recommendedName>
    <alternativeName>
        <fullName evidence="8">tRNA(Ile)-2-lysyl-cytidine synthase</fullName>
    </alternativeName>
    <alternativeName>
        <fullName evidence="8">tRNA(Ile)-lysidine synthetase</fullName>
    </alternativeName>
</protein>
<dbReference type="AlphaFoldDB" id="A0A9X3EEG2"/>
<evidence type="ECO:0000256" key="3">
    <source>
        <dbReference type="ARBA" id="ARBA00022598"/>
    </source>
</evidence>
<comment type="function">
    <text evidence="8">Ligates lysine onto the cytidine present at position 34 of the AUA codon-specific tRNA(Ile) that contains the anticodon CAU, in an ATP-dependent manner. Cytidine is converted to lysidine, thus changing the amino acid specificity of the tRNA from methionine to isoleucine.</text>
</comment>
<dbReference type="NCBIfam" id="TIGR02433">
    <property type="entry name" value="lysidine_TilS_C"/>
    <property type="match status" value="1"/>
</dbReference>
<evidence type="ECO:0000256" key="6">
    <source>
        <dbReference type="ARBA" id="ARBA00022840"/>
    </source>
</evidence>
<evidence type="ECO:0000313" key="11">
    <source>
        <dbReference type="Proteomes" id="UP001150830"/>
    </source>
</evidence>
<dbReference type="GO" id="GO:0032267">
    <property type="term" value="F:tRNA(Ile)-lysidine synthase activity"/>
    <property type="evidence" value="ECO:0007669"/>
    <property type="project" value="UniProtKB-EC"/>
</dbReference>
<dbReference type="SUPFAM" id="SSF82829">
    <property type="entry name" value="MesJ substrate recognition domain-like"/>
    <property type="match status" value="1"/>
</dbReference>
<comment type="caution">
    <text evidence="10">The sequence shown here is derived from an EMBL/GenBank/DDBJ whole genome shotgun (WGS) entry which is preliminary data.</text>
</comment>
<proteinExistence type="inferred from homology"/>
<keyword evidence="5 8" id="KW-0547">Nucleotide-binding</keyword>
<dbReference type="PANTHER" id="PTHR43033:SF1">
    <property type="entry name" value="TRNA(ILE)-LYSIDINE SYNTHASE-RELATED"/>
    <property type="match status" value="1"/>
</dbReference>
<dbReference type="Pfam" id="PF01171">
    <property type="entry name" value="ATP_bind_3"/>
    <property type="match status" value="1"/>
</dbReference>
<comment type="catalytic activity">
    <reaction evidence="7 8">
        <text>cytidine(34) in tRNA(Ile2) + L-lysine + ATP = lysidine(34) in tRNA(Ile2) + AMP + diphosphate + H(+)</text>
        <dbReference type="Rhea" id="RHEA:43744"/>
        <dbReference type="Rhea" id="RHEA-COMP:10625"/>
        <dbReference type="Rhea" id="RHEA-COMP:10670"/>
        <dbReference type="ChEBI" id="CHEBI:15378"/>
        <dbReference type="ChEBI" id="CHEBI:30616"/>
        <dbReference type="ChEBI" id="CHEBI:32551"/>
        <dbReference type="ChEBI" id="CHEBI:33019"/>
        <dbReference type="ChEBI" id="CHEBI:82748"/>
        <dbReference type="ChEBI" id="CHEBI:83665"/>
        <dbReference type="ChEBI" id="CHEBI:456215"/>
        <dbReference type="EC" id="6.3.4.19"/>
    </reaction>
</comment>
<feature type="domain" description="Lysidine-tRNA(Ile) synthetase C-terminal" evidence="9">
    <location>
        <begin position="380"/>
        <end position="449"/>
    </location>
</feature>
<gene>
    <name evidence="8 10" type="primary">tilS</name>
    <name evidence="10" type="ORF">OUO13_12815</name>
</gene>
<dbReference type="InterPro" id="IPR011063">
    <property type="entry name" value="TilS/TtcA_N"/>
</dbReference>
<keyword evidence="3 8" id="KW-0436">Ligase</keyword>
<dbReference type="SUPFAM" id="SSF56037">
    <property type="entry name" value="PheT/TilS domain"/>
    <property type="match status" value="1"/>
</dbReference>
<dbReference type="InterPro" id="IPR012796">
    <property type="entry name" value="Lysidine-tRNA-synth_C"/>
</dbReference>
<feature type="binding site" evidence="8">
    <location>
        <begin position="31"/>
        <end position="36"/>
    </location>
    <ligand>
        <name>ATP</name>
        <dbReference type="ChEBI" id="CHEBI:30616"/>
    </ligand>
</feature>
<comment type="subcellular location">
    <subcellularLocation>
        <location evidence="1 8">Cytoplasm</location>
    </subcellularLocation>
</comment>
<evidence type="ECO:0000256" key="4">
    <source>
        <dbReference type="ARBA" id="ARBA00022694"/>
    </source>
</evidence>
<dbReference type="InterPro" id="IPR012094">
    <property type="entry name" value="tRNA_Ile_lys_synt"/>
</dbReference>
<evidence type="ECO:0000256" key="7">
    <source>
        <dbReference type="ARBA" id="ARBA00048539"/>
    </source>
</evidence>
<dbReference type="NCBIfam" id="TIGR02432">
    <property type="entry name" value="lysidine_TilS_N"/>
    <property type="match status" value="1"/>
</dbReference>
<evidence type="ECO:0000313" key="10">
    <source>
        <dbReference type="EMBL" id="MCY0966072.1"/>
    </source>
</evidence>
<sequence length="464" mass="52203">MPVWPDSFQRFLKPLATDDSSACSGFWVGFSGGLDSLVLLHWLVQWRDQFAPHLPIAALHVHHGLSPNADAWAEFCQKVCASLQVPLQVERVQVRNQGDGIEDAARVARYQVYQRYCAANSWLLLGHHADDQLETLLMRLRRGTGLAGLAGMRAQRWLDPSRNIRIGRPLLEVSRQQLADWADAQGWLAGRDWVEDESNQDVRYERNWWRQYLLPLLESQFPGVRAPLLRSRARLQADAEALQWLVAERLAQCEQPNLWPLGASTCLQLNAVNKLPAFLHLYLLRAWLASHGCLPGDEAVLRDLWRSMEAAEDRQPLVRLGSWQVRRHRGLLYLLPAQLPEILVWPLREVLPASMNWAGGALLISPVLQSALQKHAQWQLLPAAGLASGCVIRMVGRPAKRLSQLWQERGVPLWLRDLWPVLANPDGIILVAGLAVSADSGLDVADLSWQCAEPVAPKVIEDSE</sequence>
<reference evidence="10" key="1">
    <citation type="submission" date="2022-11" db="EMBL/GenBank/DDBJ databases">
        <title>Parathalassolutuus dongxingensis gen. nov., sp. nov., a novel member of family Oceanospirillaceae isolated from a coastal shrimp pond in Guangxi, China.</title>
        <authorList>
            <person name="Chen H."/>
        </authorList>
    </citation>
    <scope>NUCLEOTIDE SEQUENCE</scope>
    <source>
        <strain evidence="10">G-43</strain>
    </source>
</reference>
<dbReference type="Gene3D" id="1.20.59.20">
    <property type="match status" value="1"/>
</dbReference>